<dbReference type="AlphaFoldDB" id="A0A212RQI4"/>
<dbReference type="OrthoDB" id="9803036at2"/>
<dbReference type="EMBL" id="FYEH01000012">
    <property type="protein sequence ID" value="SNB74807.1"/>
    <property type="molecule type" value="Genomic_DNA"/>
</dbReference>
<sequence length="175" mass="18468">MTCYTLDGHAPTLPPEGRYWIAPGAHLIGKVILKEDVSVWFNAVLRGDNEPLTIGARSNVQDNAVLHADLGFPLEIGEDCTIGHAAILHGCVIGEGALVGMGATILNGTRIGKGSLIGANALVKEKSEFPDFALIVGSPARLVRILDPEDAARIKAGAAHYVANWQRFANGLKPA</sequence>
<dbReference type="Pfam" id="PF00132">
    <property type="entry name" value="Hexapep"/>
    <property type="match status" value="1"/>
</dbReference>
<dbReference type="PANTHER" id="PTHR13061">
    <property type="entry name" value="DYNACTIN SUBUNIT P25"/>
    <property type="match status" value="1"/>
</dbReference>
<organism evidence="1 2">
    <name type="scientific">Arboricoccus pini</name>
    <dbReference type="NCBI Taxonomy" id="1963835"/>
    <lineage>
        <taxon>Bacteria</taxon>
        <taxon>Pseudomonadati</taxon>
        <taxon>Pseudomonadota</taxon>
        <taxon>Alphaproteobacteria</taxon>
        <taxon>Geminicoccales</taxon>
        <taxon>Geminicoccaceae</taxon>
        <taxon>Arboricoccus</taxon>
    </lineage>
</organism>
<name>A0A212RQI4_9PROT</name>
<dbReference type="PANTHER" id="PTHR13061:SF29">
    <property type="entry name" value="GAMMA CARBONIC ANHYDRASE-LIKE 1, MITOCHONDRIAL-RELATED"/>
    <property type="match status" value="1"/>
</dbReference>
<keyword evidence="2" id="KW-1185">Reference proteome</keyword>
<keyword evidence="1" id="KW-0808">Transferase</keyword>
<gene>
    <name evidence="1" type="ORF">SAMN07250955_11245</name>
</gene>
<dbReference type="InterPro" id="IPR001451">
    <property type="entry name" value="Hexapep"/>
</dbReference>
<dbReference type="RefSeq" id="WP_088562382.1">
    <property type="nucleotide sequence ID" value="NZ_FYEH01000012.1"/>
</dbReference>
<evidence type="ECO:0000313" key="1">
    <source>
        <dbReference type="EMBL" id="SNB74807.1"/>
    </source>
</evidence>
<dbReference type="Gene3D" id="2.160.10.10">
    <property type="entry name" value="Hexapeptide repeat proteins"/>
    <property type="match status" value="1"/>
</dbReference>
<proteinExistence type="predicted"/>
<dbReference type="SUPFAM" id="SSF51161">
    <property type="entry name" value="Trimeric LpxA-like enzymes"/>
    <property type="match status" value="1"/>
</dbReference>
<dbReference type="CDD" id="cd04645">
    <property type="entry name" value="LbH_gamma_CA_like"/>
    <property type="match status" value="1"/>
</dbReference>
<dbReference type="GO" id="GO:0016740">
    <property type="term" value="F:transferase activity"/>
    <property type="evidence" value="ECO:0007669"/>
    <property type="project" value="UniProtKB-KW"/>
</dbReference>
<protein>
    <submittedName>
        <fullName evidence="1">Carbonic anhydrase or acetyltransferase, isoleucine patch superfamily</fullName>
    </submittedName>
</protein>
<dbReference type="InterPro" id="IPR050484">
    <property type="entry name" value="Transf_Hexapept/Carb_Anhydrase"/>
</dbReference>
<accession>A0A212RQI4</accession>
<evidence type="ECO:0000313" key="2">
    <source>
        <dbReference type="Proteomes" id="UP000197065"/>
    </source>
</evidence>
<dbReference type="Proteomes" id="UP000197065">
    <property type="component" value="Unassembled WGS sequence"/>
</dbReference>
<reference evidence="1 2" key="1">
    <citation type="submission" date="2017-06" db="EMBL/GenBank/DDBJ databases">
        <authorList>
            <person name="Kim H.J."/>
            <person name="Triplett B.A."/>
        </authorList>
    </citation>
    <scope>NUCLEOTIDE SEQUENCE [LARGE SCALE GENOMIC DNA]</scope>
    <source>
        <strain evidence="1 2">B29T1</strain>
    </source>
</reference>
<dbReference type="InterPro" id="IPR047324">
    <property type="entry name" value="LbH_gamma_CA-like"/>
</dbReference>
<dbReference type="InterPro" id="IPR011004">
    <property type="entry name" value="Trimer_LpxA-like_sf"/>
</dbReference>